<dbReference type="UniPathway" id="UPA00030"/>
<gene>
    <name evidence="8" type="primary">kdsA</name>
    <name evidence="10" type="ORF">RISW2_17185</name>
</gene>
<dbReference type="NCBIfam" id="TIGR01362">
    <property type="entry name" value="KDO8P_synth"/>
    <property type="match status" value="1"/>
</dbReference>
<dbReference type="RefSeq" id="WP_043774441.1">
    <property type="nucleotide sequence ID" value="NZ_JAME01000045.1"/>
</dbReference>
<evidence type="ECO:0000256" key="8">
    <source>
        <dbReference type="HAMAP-Rule" id="MF_00056"/>
    </source>
</evidence>
<evidence type="ECO:0000259" key="9">
    <source>
        <dbReference type="Pfam" id="PF00793"/>
    </source>
</evidence>
<dbReference type="GO" id="GO:0008676">
    <property type="term" value="F:3-deoxy-8-phosphooctulonate synthase activity"/>
    <property type="evidence" value="ECO:0007669"/>
    <property type="project" value="UniProtKB-UniRule"/>
</dbReference>
<keyword evidence="6 8" id="KW-0808">Transferase</keyword>
<keyword evidence="11" id="KW-1185">Reference proteome</keyword>
<accession>X7F2P9</accession>
<dbReference type="InterPro" id="IPR006269">
    <property type="entry name" value="KDO8P_synthase"/>
</dbReference>
<dbReference type="InterPro" id="IPR006218">
    <property type="entry name" value="DAHP1/KDSA"/>
</dbReference>
<dbReference type="Proteomes" id="UP000023430">
    <property type="component" value="Unassembled WGS sequence"/>
</dbReference>
<dbReference type="Pfam" id="PF00793">
    <property type="entry name" value="DAHP_synth_1"/>
    <property type="match status" value="1"/>
</dbReference>
<comment type="catalytic activity">
    <reaction evidence="7 8">
        <text>D-arabinose 5-phosphate + phosphoenolpyruvate + H2O = 3-deoxy-alpha-D-manno-2-octulosonate-8-phosphate + phosphate</text>
        <dbReference type="Rhea" id="RHEA:14053"/>
        <dbReference type="ChEBI" id="CHEBI:15377"/>
        <dbReference type="ChEBI" id="CHEBI:43474"/>
        <dbReference type="ChEBI" id="CHEBI:57693"/>
        <dbReference type="ChEBI" id="CHEBI:58702"/>
        <dbReference type="ChEBI" id="CHEBI:85985"/>
        <dbReference type="EC" id="2.5.1.55"/>
    </reaction>
</comment>
<dbReference type="InterPro" id="IPR013785">
    <property type="entry name" value="Aldolase_TIM"/>
</dbReference>
<dbReference type="UniPathway" id="UPA00357">
    <property type="reaction ID" value="UER00474"/>
</dbReference>
<keyword evidence="8" id="KW-0448">Lipopolysaccharide biosynthesis</keyword>
<dbReference type="SUPFAM" id="SSF51569">
    <property type="entry name" value="Aldolase"/>
    <property type="match status" value="1"/>
</dbReference>
<evidence type="ECO:0000256" key="4">
    <source>
        <dbReference type="ARBA" id="ARBA00010499"/>
    </source>
</evidence>
<proteinExistence type="inferred from homology"/>
<evidence type="ECO:0000256" key="1">
    <source>
        <dbReference type="ARBA" id="ARBA00004496"/>
    </source>
</evidence>
<dbReference type="eggNOG" id="COG2877">
    <property type="taxonomic scope" value="Bacteria"/>
</dbReference>
<feature type="domain" description="DAHP synthetase I/KDSA" evidence="9">
    <location>
        <begin position="18"/>
        <end position="268"/>
    </location>
</feature>
<dbReference type="STRING" id="1449351.RISW2_17185"/>
<comment type="caution">
    <text evidence="10">The sequence shown here is derived from an EMBL/GenBank/DDBJ whole genome shotgun (WGS) entry which is preliminary data.</text>
</comment>
<dbReference type="EC" id="2.5.1.55" evidence="8"/>
<dbReference type="NCBIfam" id="NF003543">
    <property type="entry name" value="PRK05198.1"/>
    <property type="match status" value="1"/>
</dbReference>
<reference evidence="10 11" key="1">
    <citation type="submission" date="2014-01" db="EMBL/GenBank/DDBJ databases">
        <title>Roseivivax isoporae LMG 25204 Genome Sequencing.</title>
        <authorList>
            <person name="Lai Q."/>
            <person name="Li G."/>
            <person name="Shao Z."/>
        </authorList>
    </citation>
    <scope>NUCLEOTIDE SEQUENCE [LARGE SCALE GENOMIC DNA]</scope>
    <source>
        <strain evidence="10 11">LMG 25204</strain>
    </source>
</reference>
<protein>
    <recommendedName>
        <fullName evidence="8">2-dehydro-3-deoxyphosphooctonate aldolase</fullName>
        <ecNumber evidence="8">2.5.1.55</ecNumber>
    </recommendedName>
    <alternativeName>
        <fullName evidence="8">3-deoxy-D-manno-octulosonic acid 8-phosphate synthase</fullName>
    </alternativeName>
    <alternativeName>
        <fullName evidence="8">KDO-8-phosphate synthase</fullName>
        <shortName evidence="8">KDO 8-P synthase</shortName>
        <shortName evidence="8">KDOPS</shortName>
    </alternativeName>
    <alternativeName>
        <fullName evidence="8">Phospho-2-dehydro-3-deoxyoctonate aldolase</fullName>
    </alternativeName>
</protein>
<dbReference type="PATRIC" id="fig|1449351.3.peg.4115"/>
<dbReference type="EMBL" id="JAME01000045">
    <property type="protein sequence ID" value="ETX26998.1"/>
    <property type="molecule type" value="Genomic_DNA"/>
</dbReference>
<dbReference type="PANTHER" id="PTHR21057">
    <property type="entry name" value="PHOSPHO-2-DEHYDRO-3-DEOXYHEPTONATE ALDOLASE"/>
    <property type="match status" value="1"/>
</dbReference>
<evidence type="ECO:0000313" key="10">
    <source>
        <dbReference type="EMBL" id="ETX26998.1"/>
    </source>
</evidence>
<keyword evidence="5 8" id="KW-0963">Cytoplasm</keyword>
<comment type="pathway">
    <text evidence="2">Bacterial outer membrane biogenesis; lipopolysaccharide biosynthesis.</text>
</comment>
<evidence type="ECO:0000256" key="2">
    <source>
        <dbReference type="ARBA" id="ARBA00004756"/>
    </source>
</evidence>
<organism evidence="10 11">
    <name type="scientific">Roseivivax isoporae LMG 25204</name>
    <dbReference type="NCBI Taxonomy" id="1449351"/>
    <lineage>
        <taxon>Bacteria</taxon>
        <taxon>Pseudomonadati</taxon>
        <taxon>Pseudomonadota</taxon>
        <taxon>Alphaproteobacteria</taxon>
        <taxon>Rhodobacterales</taxon>
        <taxon>Roseobacteraceae</taxon>
        <taxon>Roseivivax</taxon>
    </lineage>
</organism>
<dbReference type="OrthoDB" id="9776934at2"/>
<evidence type="ECO:0000256" key="6">
    <source>
        <dbReference type="ARBA" id="ARBA00022679"/>
    </source>
</evidence>
<comment type="subcellular location">
    <subcellularLocation>
        <location evidence="1 8">Cytoplasm</location>
    </subcellularLocation>
</comment>
<dbReference type="AlphaFoldDB" id="X7F2P9"/>
<dbReference type="GO" id="GO:0005737">
    <property type="term" value="C:cytoplasm"/>
    <property type="evidence" value="ECO:0007669"/>
    <property type="project" value="UniProtKB-SubCell"/>
</dbReference>
<dbReference type="GO" id="GO:0019294">
    <property type="term" value="P:keto-3-deoxy-D-manno-octulosonic acid biosynthetic process"/>
    <property type="evidence" value="ECO:0007669"/>
    <property type="project" value="UniProtKB-UniRule"/>
</dbReference>
<evidence type="ECO:0000256" key="7">
    <source>
        <dbReference type="ARBA" id="ARBA00049112"/>
    </source>
</evidence>
<evidence type="ECO:0000313" key="11">
    <source>
        <dbReference type="Proteomes" id="UP000023430"/>
    </source>
</evidence>
<comment type="similarity">
    <text evidence="4 8">Belongs to the KdsA family.</text>
</comment>
<evidence type="ECO:0000256" key="5">
    <source>
        <dbReference type="ARBA" id="ARBA00022490"/>
    </source>
</evidence>
<name>X7F2P9_9RHOB</name>
<sequence>MSESDESVSRAKRVDIGKVGVGNDRPLALIAGPCQLENLDHARMLAHRIAEAADAAGLPWIFKASYDKANRSSLSGRRGLGIDEGLGILARIREEFGVPVLTDVHAPDQCARAAEAVDVLQIPAFLSRQTDLLLAAGETGAAINVKKGQFLAPWDMANVADKIASTGNARILLCERGASFGYNMLVSDMRSLPIMARTGWPVVFDATHSVQLPGGQGGSSGGQREFVEPLARAAVAVGCAAVFIETHEAPDTAPSDGPNMVPIDRLPALLDGLAALDRLTKGRG</sequence>
<dbReference type="HAMAP" id="MF_00056">
    <property type="entry name" value="KDO8P_synth"/>
    <property type="match status" value="1"/>
</dbReference>
<dbReference type="Gene3D" id="3.20.20.70">
    <property type="entry name" value="Aldolase class I"/>
    <property type="match status" value="1"/>
</dbReference>
<evidence type="ECO:0000256" key="3">
    <source>
        <dbReference type="ARBA" id="ARBA00004845"/>
    </source>
</evidence>
<comment type="pathway">
    <text evidence="3 8">Carbohydrate biosynthesis; 3-deoxy-D-manno-octulosonate biosynthesis; 3-deoxy-D-manno-octulosonate from D-ribulose 5-phosphate: step 2/3.</text>
</comment>